<dbReference type="GO" id="GO:0006310">
    <property type="term" value="P:DNA recombination"/>
    <property type="evidence" value="ECO:0007669"/>
    <property type="project" value="UniProtKB-KW"/>
</dbReference>
<dbReference type="STRING" id="1804984.AYM40_01340"/>
<keyword evidence="1" id="KW-0233">DNA recombination</keyword>
<accession>A0A160FGF5</accession>
<evidence type="ECO:0000256" key="1">
    <source>
        <dbReference type="ARBA" id="ARBA00023172"/>
    </source>
</evidence>
<dbReference type="RefSeq" id="WP_063494634.1">
    <property type="nucleotide sequence ID" value="NZ_CP014578.1"/>
</dbReference>
<dbReference type="Proteomes" id="UP000076852">
    <property type="component" value="Chromosome 1"/>
</dbReference>
<dbReference type="Gene3D" id="1.10.443.10">
    <property type="entry name" value="Intergrase catalytic core"/>
    <property type="match status" value="1"/>
</dbReference>
<evidence type="ECO:0000313" key="4">
    <source>
        <dbReference type="Proteomes" id="UP000076852"/>
    </source>
</evidence>
<gene>
    <name evidence="3" type="ORF">AYM40_01340</name>
</gene>
<name>A0A160FGF5_9BURK</name>
<feature type="compositionally biased region" description="Basic and acidic residues" evidence="2">
    <location>
        <begin position="271"/>
        <end position="286"/>
    </location>
</feature>
<dbReference type="GO" id="GO:0003677">
    <property type="term" value="F:DNA binding"/>
    <property type="evidence" value="ECO:0007669"/>
    <property type="project" value="InterPro"/>
</dbReference>
<dbReference type="KEGG" id="buz:AYM40_01340"/>
<dbReference type="AlphaFoldDB" id="A0A160FGF5"/>
<organism evidence="3 4">
    <name type="scientific">Paraburkholderia phytofirmans OLGA172</name>
    <dbReference type="NCBI Taxonomy" id="1417228"/>
    <lineage>
        <taxon>Bacteria</taxon>
        <taxon>Pseudomonadati</taxon>
        <taxon>Pseudomonadota</taxon>
        <taxon>Betaproteobacteria</taxon>
        <taxon>Burkholderiales</taxon>
        <taxon>Burkholderiaceae</taxon>
        <taxon>Paraburkholderia</taxon>
    </lineage>
</organism>
<keyword evidence="4" id="KW-1185">Reference proteome</keyword>
<evidence type="ECO:0000256" key="2">
    <source>
        <dbReference type="SAM" id="MobiDB-lite"/>
    </source>
</evidence>
<protein>
    <submittedName>
        <fullName evidence="3">Uncharacterized protein</fullName>
    </submittedName>
</protein>
<dbReference type="GO" id="GO:0015074">
    <property type="term" value="P:DNA integration"/>
    <property type="evidence" value="ECO:0007669"/>
    <property type="project" value="InterPro"/>
</dbReference>
<dbReference type="InterPro" id="IPR013762">
    <property type="entry name" value="Integrase-like_cat_sf"/>
</dbReference>
<dbReference type="SUPFAM" id="SSF56349">
    <property type="entry name" value="DNA breaking-rejoining enzymes"/>
    <property type="match status" value="1"/>
</dbReference>
<evidence type="ECO:0000313" key="3">
    <source>
        <dbReference type="EMBL" id="ANB71151.1"/>
    </source>
</evidence>
<dbReference type="OrthoDB" id="8767990at2"/>
<feature type="region of interest" description="Disordered" evidence="2">
    <location>
        <begin position="257"/>
        <end position="289"/>
    </location>
</feature>
<proteinExistence type="predicted"/>
<dbReference type="EMBL" id="CP014578">
    <property type="protein sequence ID" value="ANB71151.1"/>
    <property type="molecule type" value="Genomic_DNA"/>
</dbReference>
<dbReference type="InterPro" id="IPR011010">
    <property type="entry name" value="DNA_brk_join_enz"/>
</dbReference>
<reference evidence="3 4" key="1">
    <citation type="journal article" date="2016" name="Gene">
        <title>PacBio SMRT assembly of a complex multi-replicon genome reveals chlorocatechol degradative operon in a region of genome plasticity.</title>
        <authorList>
            <person name="Ricker N."/>
            <person name="Shen S.Y."/>
            <person name="Goordial J."/>
            <person name="Jin S."/>
            <person name="Fulthorpe R.R."/>
        </authorList>
    </citation>
    <scope>NUCLEOTIDE SEQUENCE [LARGE SCALE GENOMIC DNA]</scope>
    <source>
        <strain evidence="3 4">OLGA172</strain>
    </source>
</reference>
<sequence length="788" mass="87403">MNNNLQIVADDTLSARPALAVNDTLGIPASFSPEEEPGVSRNRALLQVTAESIQHLDESGVINLQHILEHGNEYGCWETPKRWRPVESRHATMRLLLRQRIIDLLPEALQIQVLEDTSQLKEAQGAAGVGPSHILSQSHANRVLDLAVLTFSRYLLLLRMGPSSQLAKGASLDPSTISGLAYDTLSAMFAIAAANLLASPSIRLRAGSAVANASEVGFLRHISKTDLESLSESKQKRAFPEVRRMQSLADRGFWRDVPDVGRDPNATTEVAGEKKQNAPEKDRDSHLPLPDDYVSEMGQRSVWLIKDLAPNLLIVAGEIIALWARTDNGTDKPKAVLARRRKLLPEYLADFVWKDSQGRVIARPPFEIKLSRNTDVRVRKRVAEENLHWPPRTFAHILGLLNNVQLAHLFVVGLSTGGRKSETLTLERDCIEYARNGMPYANGRTYKLVKRHDGELRDWVLPDLAVEALEQQVRMAALVESIGLQKPVRSTTDDDTPSGLARHLWVQVSSGSHSDRTSPFLNLEKALKVYAKTLGMDPAPGGQNIRPHRLRKTVARLVALALTQAPKILMDVFGHKSIEMTLYYILTDKDLQAEIETVSRELRVMRAKEAVERIVAGEDQPDGALPLGGYGGPAALMLNRAIQVHGDRLHQRGEDWGANSPMELAEILTLQGKGWQLVRPGVICTKFAGTESGPCNKSKGHPEPSRCQSHCKHRLEEPFLREDVDGSIRDSVRAYVEAGEAGEELVQALWAGQVRTHVSRFEDLRQKWMENPVVRSIVEEPKQEGVAA</sequence>